<dbReference type="EnsemblFungi" id="MAPG_02369T0">
    <property type="protein sequence ID" value="MAPG_02369T0"/>
    <property type="gene ID" value="MAPG_02369"/>
</dbReference>
<reference evidence="1" key="2">
    <citation type="submission" date="2010-05" db="EMBL/GenBank/DDBJ databases">
        <title>The Genome Sequence of Magnaporthe poae strain ATCC 64411.</title>
        <authorList>
            <consortium name="The Broad Institute Genome Sequencing Platform"/>
            <consortium name="Broad Institute Genome Sequencing Center for Infectious Disease"/>
            <person name="Ma L.-J."/>
            <person name="Dead R."/>
            <person name="Young S."/>
            <person name="Zeng Q."/>
            <person name="Koehrsen M."/>
            <person name="Alvarado L."/>
            <person name="Berlin A."/>
            <person name="Chapman S.B."/>
            <person name="Chen Z."/>
            <person name="Freedman E."/>
            <person name="Gellesch M."/>
            <person name="Goldberg J."/>
            <person name="Griggs A."/>
            <person name="Gujja S."/>
            <person name="Heilman E.R."/>
            <person name="Heiman D."/>
            <person name="Hepburn T."/>
            <person name="Howarth C."/>
            <person name="Jen D."/>
            <person name="Larson L."/>
            <person name="Mehta T."/>
            <person name="Neiman D."/>
            <person name="Pearson M."/>
            <person name="Roberts A."/>
            <person name="Saif S."/>
            <person name="Shea T."/>
            <person name="Shenoy N."/>
            <person name="Sisk P."/>
            <person name="Stolte C."/>
            <person name="Sykes S."/>
            <person name="Walk T."/>
            <person name="White J."/>
            <person name="Yandava C."/>
            <person name="Haas B."/>
            <person name="Nusbaum C."/>
            <person name="Birren B."/>
        </authorList>
    </citation>
    <scope>NUCLEOTIDE SEQUENCE</scope>
    <source>
        <strain evidence="1">ATCC 64411</strain>
    </source>
</reference>
<gene>
    <name evidence="1" type="ORF">MAPG_02369</name>
</gene>
<accession>A0A0C4DR66</accession>
<dbReference type="EMBL" id="ADBL01000593">
    <property type="status" value="NOT_ANNOTATED_CDS"/>
    <property type="molecule type" value="Genomic_DNA"/>
</dbReference>
<evidence type="ECO:0000313" key="1">
    <source>
        <dbReference type="EMBL" id="KLU83305.1"/>
    </source>
</evidence>
<dbReference type="VEuPathDB" id="FungiDB:MAPG_02369"/>
<evidence type="ECO:0000313" key="2">
    <source>
        <dbReference type="EnsemblFungi" id="MAPG_02369T0"/>
    </source>
</evidence>
<protein>
    <submittedName>
        <fullName evidence="1 2">Uncharacterized protein</fullName>
    </submittedName>
</protein>
<name>A0A0C4DR66_MAGP6</name>
<evidence type="ECO:0000313" key="3">
    <source>
        <dbReference type="Proteomes" id="UP000011715"/>
    </source>
</evidence>
<sequence>MQAWAGLITEDLFPAIASPSQALFNRYLPSLTSGARATRSMFSPRISQAAGRGGLEGATRWWMLVAATDSCLLGAMVCSEVKLKPLFLAVDERPQVRPEAEFEALF</sequence>
<reference evidence="2" key="4">
    <citation type="journal article" date="2015" name="G3 (Bethesda)">
        <title>Genome sequences of three phytopathogenic species of the Magnaporthaceae family of fungi.</title>
        <authorList>
            <person name="Okagaki L.H."/>
            <person name="Nunes C.C."/>
            <person name="Sailsbery J."/>
            <person name="Clay B."/>
            <person name="Brown D."/>
            <person name="John T."/>
            <person name="Oh Y."/>
            <person name="Young N."/>
            <person name="Fitzgerald M."/>
            <person name="Haas B.J."/>
            <person name="Zeng Q."/>
            <person name="Young S."/>
            <person name="Adiconis X."/>
            <person name="Fan L."/>
            <person name="Levin J.Z."/>
            <person name="Mitchell T.K."/>
            <person name="Okubara P.A."/>
            <person name="Farman M.L."/>
            <person name="Kohn L.M."/>
            <person name="Birren B."/>
            <person name="Ma L.-J."/>
            <person name="Dean R.A."/>
        </authorList>
    </citation>
    <scope>NUCLEOTIDE SEQUENCE</scope>
    <source>
        <strain evidence="2">ATCC 64411 / 73-15</strain>
    </source>
</reference>
<dbReference type="Proteomes" id="UP000011715">
    <property type="component" value="Unassembled WGS sequence"/>
</dbReference>
<reference evidence="1" key="3">
    <citation type="submission" date="2011-03" db="EMBL/GenBank/DDBJ databases">
        <title>Annotation of Magnaporthe poae ATCC 64411.</title>
        <authorList>
            <person name="Ma L.-J."/>
            <person name="Dead R."/>
            <person name="Young S.K."/>
            <person name="Zeng Q."/>
            <person name="Gargeya S."/>
            <person name="Fitzgerald M."/>
            <person name="Haas B."/>
            <person name="Abouelleil A."/>
            <person name="Alvarado L."/>
            <person name="Arachchi H.M."/>
            <person name="Berlin A."/>
            <person name="Brown A."/>
            <person name="Chapman S.B."/>
            <person name="Chen Z."/>
            <person name="Dunbar C."/>
            <person name="Freedman E."/>
            <person name="Gearin G."/>
            <person name="Gellesch M."/>
            <person name="Goldberg J."/>
            <person name="Griggs A."/>
            <person name="Gujja S."/>
            <person name="Heiman D."/>
            <person name="Howarth C."/>
            <person name="Larson L."/>
            <person name="Lui A."/>
            <person name="MacDonald P.J.P."/>
            <person name="Mehta T."/>
            <person name="Montmayeur A."/>
            <person name="Murphy C."/>
            <person name="Neiman D."/>
            <person name="Pearson M."/>
            <person name="Priest M."/>
            <person name="Roberts A."/>
            <person name="Saif S."/>
            <person name="Shea T."/>
            <person name="Shenoy N."/>
            <person name="Sisk P."/>
            <person name="Stolte C."/>
            <person name="Sykes S."/>
            <person name="Yandava C."/>
            <person name="Wortman J."/>
            <person name="Nusbaum C."/>
            <person name="Birren B."/>
        </authorList>
    </citation>
    <scope>NUCLEOTIDE SEQUENCE</scope>
    <source>
        <strain evidence="1">ATCC 64411</strain>
    </source>
</reference>
<reference evidence="3" key="1">
    <citation type="submission" date="2010-05" db="EMBL/GenBank/DDBJ databases">
        <title>The genome sequence of Magnaporthe poae strain ATCC 64411.</title>
        <authorList>
            <person name="Ma L.-J."/>
            <person name="Dead R."/>
            <person name="Young S."/>
            <person name="Zeng Q."/>
            <person name="Koehrsen M."/>
            <person name="Alvarado L."/>
            <person name="Berlin A."/>
            <person name="Chapman S.B."/>
            <person name="Chen Z."/>
            <person name="Freedman E."/>
            <person name="Gellesch M."/>
            <person name="Goldberg J."/>
            <person name="Griggs A."/>
            <person name="Gujja S."/>
            <person name="Heilman E.R."/>
            <person name="Heiman D."/>
            <person name="Hepburn T."/>
            <person name="Howarth C."/>
            <person name="Jen D."/>
            <person name="Larson L."/>
            <person name="Mehta T."/>
            <person name="Neiman D."/>
            <person name="Pearson M."/>
            <person name="Roberts A."/>
            <person name="Saif S."/>
            <person name="Shea T."/>
            <person name="Shenoy N."/>
            <person name="Sisk P."/>
            <person name="Stolte C."/>
            <person name="Sykes S."/>
            <person name="Walk T."/>
            <person name="White J."/>
            <person name="Yandava C."/>
            <person name="Haas B."/>
            <person name="Nusbaum C."/>
            <person name="Birren B."/>
        </authorList>
    </citation>
    <scope>NUCLEOTIDE SEQUENCE [LARGE SCALE GENOMIC DNA]</scope>
    <source>
        <strain evidence="3">ATCC 64411 / 73-15</strain>
    </source>
</reference>
<dbReference type="AlphaFoldDB" id="A0A0C4DR66"/>
<keyword evidence="3" id="KW-1185">Reference proteome</keyword>
<reference evidence="2" key="5">
    <citation type="submission" date="2015-06" db="UniProtKB">
        <authorList>
            <consortium name="EnsemblFungi"/>
        </authorList>
    </citation>
    <scope>IDENTIFICATION</scope>
    <source>
        <strain evidence="2">ATCC 64411</strain>
    </source>
</reference>
<proteinExistence type="predicted"/>
<organism evidence="2 3">
    <name type="scientific">Magnaporthiopsis poae (strain ATCC 64411 / 73-15)</name>
    <name type="common">Kentucky bluegrass fungus</name>
    <name type="synonym">Magnaporthe poae</name>
    <dbReference type="NCBI Taxonomy" id="644358"/>
    <lineage>
        <taxon>Eukaryota</taxon>
        <taxon>Fungi</taxon>
        <taxon>Dikarya</taxon>
        <taxon>Ascomycota</taxon>
        <taxon>Pezizomycotina</taxon>
        <taxon>Sordariomycetes</taxon>
        <taxon>Sordariomycetidae</taxon>
        <taxon>Magnaporthales</taxon>
        <taxon>Magnaporthaceae</taxon>
        <taxon>Magnaporthiopsis</taxon>
    </lineage>
</organism>
<dbReference type="EMBL" id="GL876967">
    <property type="protein sequence ID" value="KLU83305.1"/>
    <property type="molecule type" value="Genomic_DNA"/>
</dbReference>